<dbReference type="GO" id="GO:0006751">
    <property type="term" value="P:glutathione catabolic process"/>
    <property type="evidence" value="ECO:0007669"/>
    <property type="project" value="TreeGrafter"/>
</dbReference>
<gene>
    <name evidence="4" type="ORF">AG1IA_06116</name>
</gene>
<dbReference type="InterPro" id="IPR052373">
    <property type="entry name" value="Gamma-glu_amide_hydrolase"/>
</dbReference>
<dbReference type="InterPro" id="IPR029055">
    <property type="entry name" value="Ntn_hydrolases_N"/>
</dbReference>
<dbReference type="PANTHER" id="PTHR43187:SF1">
    <property type="entry name" value="GLUTAMINE AMIDOTRANSFERASE DUG3-RELATED"/>
    <property type="match status" value="1"/>
</dbReference>
<dbReference type="Proteomes" id="UP000011668">
    <property type="component" value="Unassembled WGS sequence"/>
</dbReference>
<dbReference type="Pfam" id="PF13522">
    <property type="entry name" value="GATase_6"/>
    <property type="match status" value="1"/>
</dbReference>
<reference evidence="4 5" key="1">
    <citation type="journal article" date="2013" name="Nat. Commun.">
        <title>The evolution and pathogenic mechanisms of the rice sheath blight pathogen.</title>
        <authorList>
            <person name="Zheng A."/>
            <person name="Lin R."/>
            <person name="Xu L."/>
            <person name="Qin P."/>
            <person name="Tang C."/>
            <person name="Ai P."/>
            <person name="Zhang D."/>
            <person name="Liu Y."/>
            <person name="Sun Z."/>
            <person name="Feng H."/>
            <person name="Wang Y."/>
            <person name="Chen Y."/>
            <person name="Liang X."/>
            <person name="Fu R."/>
            <person name="Li Q."/>
            <person name="Zhang J."/>
            <person name="Yu X."/>
            <person name="Xie Z."/>
            <person name="Ding L."/>
            <person name="Guan P."/>
            <person name="Tang J."/>
            <person name="Liang Y."/>
            <person name="Wang S."/>
            <person name="Deng Q."/>
            <person name="Li S."/>
            <person name="Zhu J."/>
            <person name="Wang L."/>
            <person name="Liu H."/>
            <person name="Li P."/>
        </authorList>
    </citation>
    <scope>NUCLEOTIDE SEQUENCE [LARGE SCALE GENOMIC DNA]</scope>
    <source>
        <strain evidence="5">AG-1 IA</strain>
    </source>
</reference>
<evidence type="ECO:0000256" key="2">
    <source>
        <dbReference type="SAM" id="MobiDB-lite"/>
    </source>
</evidence>
<sequence>MVRKWIPDTQFNRGAVVRFNNLFYRSSVSHTSGPGREPTEAPQLWAALNNESAPPAAPDPPQSYENPPPMYVHPESGASTTTVNSIPPPPPHVPGYGFYTYLPAGHHPTQYHLPSGYRPLYNAPQAPYLHAPKPQHPIRPPDPDVKLPLPVTQAQSQSRSDRASPDYVLPMPFPFSRFIEGPTHPAYRTLAHAMRALETNEAVLREEMKGEIDAVCCVGGFGLWAYRHGEPGEDVKRRVYAELQSDDDTGREAWLKAARARTKRYCEPGAIRPAIRWVLVEPHPEAENMTPAALERHALQHGSFPRIPDDALQTGTEVSGTGLYSARAWHAGGVHLGKAGKHLQAGGASLSYGSIEHELSSFEVLVGDVASVRWIEGSQLASQLAAGVIPVEGGREAHGGAILIAQAPYEGGWHPGKAAIGEDHACVGFGGGEFWAINDLWLQLSLPSSRQYNIQSRLSTEAHPFARRIHGRLDKQMGYRKQLLDDILNRPENSIVKQVKEHYLPGLFPHKSAEEDKKQEAESAIRNADGTGVAFYNKTMQDYGEAKCRMPQIYKTIIAPTNDVNFQSLCRNTSSRTVFAHVRMATSEVQQFNSHPFAFGRHIFMHNGSVANFSSIRRDLCAKLSTRAYNNIKGSTDSEHLAALYMTHLGDDWTVQYGLENMKRALERAIADIIALQRKLPDATTPLAASSLNVCTTDGEELLAFRFRNSEVEQPPSLYYSTSAGVTLNRKYPGHPNYFKWEDPGDAATGLVGPDELRPEAYGNHVIVASEPTTKVWNFSKPAHELTEFSRMRANGNGFPKTRRSWSIFPGERTGSSASVISVDWPPRLLPSATTYLTTPAHLHSRIMYFPKVALLAASLSPFAASALSFTRPDLVLNGESPIFTQMPSDGVQIKSIEVSPDPPKPGQDLTVTVIATADQPIEGAYADVTVKLGLIKLLNKRFDICEEARNANATIQCPVQKGDHTVVQTVALPKEIPRGMLSPANQPDIETNSDVQKISPVSNLMLISCLATTCGRLATIFHPPERHNRPSATHASILTKLHKQDLVAIPSVHSTPGSVPTRLDHEIMRF</sequence>
<dbReference type="InterPro" id="IPR036573">
    <property type="entry name" value="CBM_sf_5/12"/>
</dbReference>
<dbReference type="SUPFAM" id="SSF51055">
    <property type="entry name" value="Carbohydrate binding domain"/>
    <property type="match status" value="1"/>
</dbReference>
<keyword evidence="5" id="KW-1185">Reference proteome</keyword>
<dbReference type="SUPFAM" id="SSF81296">
    <property type="entry name" value="E set domains"/>
    <property type="match status" value="1"/>
</dbReference>
<proteinExistence type="predicted"/>
<evidence type="ECO:0000256" key="1">
    <source>
        <dbReference type="ARBA" id="ARBA00016056"/>
    </source>
</evidence>
<dbReference type="InterPro" id="IPR014756">
    <property type="entry name" value="Ig_E-set"/>
</dbReference>
<evidence type="ECO:0000313" key="5">
    <source>
        <dbReference type="Proteomes" id="UP000011668"/>
    </source>
</evidence>
<dbReference type="GO" id="GO:0008242">
    <property type="term" value="F:omega peptidase activity"/>
    <property type="evidence" value="ECO:0007669"/>
    <property type="project" value="TreeGrafter"/>
</dbReference>
<feature type="domain" description="Glutamine amidotransferase type-2" evidence="3">
    <location>
        <begin position="216"/>
        <end position="819"/>
    </location>
</feature>
<dbReference type="STRING" id="983506.L8WPE2"/>
<dbReference type="Pfam" id="PF11901">
    <property type="entry name" value="DM9"/>
    <property type="match status" value="1"/>
</dbReference>
<dbReference type="GO" id="GO:0005576">
    <property type="term" value="C:extracellular region"/>
    <property type="evidence" value="ECO:0007669"/>
    <property type="project" value="InterPro"/>
</dbReference>
<dbReference type="OrthoDB" id="2142040at2759"/>
<dbReference type="InterPro" id="IPR017932">
    <property type="entry name" value="GATase_2_dom"/>
</dbReference>
<dbReference type="SMART" id="SM00696">
    <property type="entry name" value="DM9"/>
    <property type="match status" value="1"/>
</dbReference>
<dbReference type="PANTHER" id="PTHR43187">
    <property type="entry name" value="GLUTAMINE AMIDOTRANSFERASE DUG3-RELATED"/>
    <property type="match status" value="1"/>
</dbReference>
<evidence type="ECO:0000313" key="4">
    <source>
        <dbReference type="EMBL" id="ELU39835.1"/>
    </source>
</evidence>
<feature type="region of interest" description="Disordered" evidence="2">
    <location>
        <begin position="124"/>
        <end position="165"/>
    </location>
</feature>
<comment type="caution">
    <text evidence="4">The sequence shown here is derived from an EMBL/GenBank/DDBJ whole genome shotgun (WGS) entry which is preliminary data.</text>
</comment>
<accession>L8WPE2</accession>
<dbReference type="SUPFAM" id="SSF56235">
    <property type="entry name" value="N-terminal nucleophile aminohydrolases (Ntn hydrolases)"/>
    <property type="match status" value="1"/>
</dbReference>
<dbReference type="Gene3D" id="2.10.10.20">
    <property type="entry name" value="Carbohydrate-binding module superfamily 5/12"/>
    <property type="match status" value="1"/>
</dbReference>
<dbReference type="Gene3D" id="3.60.20.10">
    <property type="entry name" value="Glutamine Phosphoribosylpyrophosphate, subunit 1, domain 1"/>
    <property type="match status" value="1"/>
</dbReference>
<organism evidence="4 5">
    <name type="scientific">Thanatephorus cucumeris (strain AG1-IA)</name>
    <name type="common">Rice sheath blight fungus</name>
    <name type="synonym">Rhizoctonia solani</name>
    <dbReference type="NCBI Taxonomy" id="983506"/>
    <lineage>
        <taxon>Eukaryota</taxon>
        <taxon>Fungi</taxon>
        <taxon>Dikarya</taxon>
        <taxon>Basidiomycota</taxon>
        <taxon>Agaricomycotina</taxon>
        <taxon>Agaricomycetes</taxon>
        <taxon>Cantharellales</taxon>
        <taxon>Ceratobasidiaceae</taxon>
        <taxon>Rhizoctonia</taxon>
        <taxon>Rhizoctonia solani AG-1</taxon>
    </lineage>
</organism>
<feature type="compositionally biased region" description="Pro residues" evidence="2">
    <location>
        <begin position="55"/>
        <end position="71"/>
    </location>
</feature>
<dbReference type="HOGENOM" id="CLU_287604_0_0_1"/>
<dbReference type="GO" id="GO:0005737">
    <property type="term" value="C:cytoplasm"/>
    <property type="evidence" value="ECO:0007669"/>
    <property type="project" value="TreeGrafter"/>
</dbReference>
<evidence type="ECO:0000259" key="3">
    <source>
        <dbReference type="PROSITE" id="PS51278"/>
    </source>
</evidence>
<dbReference type="CDD" id="cd01908">
    <property type="entry name" value="YafJ"/>
    <property type="match status" value="1"/>
</dbReference>
<dbReference type="Pfam" id="PF02221">
    <property type="entry name" value="E1_DerP2_DerF2"/>
    <property type="match status" value="1"/>
</dbReference>
<dbReference type="PROSITE" id="PS51278">
    <property type="entry name" value="GATASE_TYPE_2"/>
    <property type="match status" value="1"/>
</dbReference>
<dbReference type="GO" id="GO:0004553">
    <property type="term" value="F:hydrolase activity, hydrolyzing O-glycosyl compounds"/>
    <property type="evidence" value="ECO:0007669"/>
    <property type="project" value="InterPro"/>
</dbReference>
<dbReference type="EMBL" id="AFRT01001600">
    <property type="protein sequence ID" value="ELU39835.1"/>
    <property type="molecule type" value="Genomic_DNA"/>
</dbReference>
<feature type="region of interest" description="Disordered" evidence="2">
    <location>
        <begin position="50"/>
        <end position="89"/>
    </location>
</feature>
<dbReference type="InterPro" id="IPR006616">
    <property type="entry name" value="DM9_repeat"/>
</dbReference>
<name>L8WPE2_THACA</name>
<dbReference type="GO" id="GO:0005975">
    <property type="term" value="P:carbohydrate metabolic process"/>
    <property type="evidence" value="ECO:0007669"/>
    <property type="project" value="InterPro"/>
</dbReference>
<dbReference type="GO" id="GO:0061672">
    <property type="term" value="C:glutathione hydrolase complex"/>
    <property type="evidence" value="ECO:0007669"/>
    <property type="project" value="TreeGrafter"/>
</dbReference>
<dbReference type="GO" id="GO:0030246">
    <property type="term" value="F:carbohydrate binding"/>
    <property type="evidence" value="ECO:0007669"/>
    <property type="project" value="InterPro"/>
</dbReference>
<dbReference type="InterPro" id="IPR003172">
    <property type="entry name" value="ML_dom"/>
</dbReference>
<dbReference type="SMART" id="SM00737">
    <property type="entry name" value="ML"/>
    <property type="match status" value="1"/>
</dbReference>
<feature type="compositionally biased region" description="Low complexity" evidence="2">
    <location>
        <begin position="146"/>
        <end position="158"/>
    </location>
</feature>
<dbReference type="AlphaFoldDB" id="L8WPE2"/>
<protein>
    <recommendedName>
        <fullName evidence="1">Phosphatidylglycerol/phosphatidylinositol transfer protein</fullName>
    </recommendedName>
</protein>